<dbReference type="Gene3D" id="3.40.50.720">
    <property type="entry name" value="NAD(P)-binding Rossmann-like Domain"/>
    <property type="match status" value="1"/>
</dbReference>
<dbReference type="PANTHER" id="PTHR30388">
    <property type="entry name" value="ALDEHYDE OXIDOREDUCTASE MOLYBDENUM COFACTOR ASSEMBLY PROTEIN"/>
    <property type="match status" value="1"/>
</dbReference>
<dbReference type="AlphaFoldDB" id="A0A2T6C0E8"/>
<evidence type="ECO:0000259" key="1">
    <source>
        <dbReference type="Pfam" id="PF02625"/>
    </source>
</evidence>
<dbReference type="EMBL" id="QBKR01000006">
    <property type="protein sequence ID" value="PTX61803.1"/>
    <property type="molecule type" value="Genomic_DNA"/>
</dbReference>
<protein>
    <submittedName>
        <fullName evidence="3">Xanthine/CO dehydrogenase XdhC/CoxF family maturation factor</fullName>
    </submittedName>
</protein>
<feature type="domain" description="XdhC- CoxI" evidence="1">
    <location>
        <begin position="12"/>
        <end position="78"/>
    </location>
</feature>
<dbReference type="PANTHER" id="PTHR30388:SF6">
    <property type="entry name" value="XANTHINE DEHYDROGENASE SUBUNIT A-RELATED"/>
    <property type="match status" value="1"/>
</dbReference>
<dbReference type="InterPro" id="IPR052698">
    <property type="entry name" value="MoCofactor_Util/Proc"/>
</dbReference>
<dbReference type="InterPro" id="IPR003777">
    <property type="entry name" value="XdhC_CoxI"/>
</dbReference>
<dbReference type="InterPro" id="IPR027051">
    <property type="entry name" value="XdhC_Rossmann_dom"/>
</dbReference>
<evidence type="ECO:0000313" key="3">
    <source>
        <dbReference type="EMBL" id="PTX61803.1"/>
    </source>
</evidence>
<evidence type="ECO:0000259" key="2">
    <source>
        <dbReference type="Pfam" id="PF13478"/>
    </source>
</evidence>
<dbReference type="Pfam" id="PF02625">
    <property type="entry name" value="XdhC_CoxI"/>
    <property type="match status" value="1"/>
</dbReference>
<dbReference type="RefSeq" id="WP_108022430.1">
    <property type="nucleotide sequence ID" value="NZ_QBKR01000006.1"/>
</dbReference>
<dbReference type="Pfam" id="PF13478">
    <property type="entry name" value="XdhC_C"/>
    <property type="match status" value="1"/>
</dbReference>
<name>A0A2T6C0E8_9BACL</name>
<keyword evidence="4" id="KW-1185">Reference proteome</keyword>
<organism evidence="3 4">
    <name type="scientific">Melghirimyces profundicolus</name>
    <dbReference type="NCBI Taxonomy" id="1242148"/>
    <lineage>
        <taxon>Bacteria</taxon>
        <taxon>Bacillati</taxon>
        <taxon>Bacillota</taxon>
        <taxon>Bacilli</taxon>
        <taxon>Bacillales</taxon>
        <taxon>Thermoactinomycetaceae</taxon>
        <taxon>Melghirimyces</taxon>
    </lineage>
</organism>
<proteinExistence type="predicted"/>
<comment type="caution">
    <text evidence="3">The sequence shown here is derived from an EMBL/GenBank/DDBJ whole genome shotgun (WGS) entry which is preliminary data.</text>
</comment>
<sequence length="386" mass="42423">MVDLYKELKLHWDSKTPAVVATIIDTGGSTYRQVGAKSLILNSGRIIGTLSGGCVEEDIYEHAQSVLQEGAPRTIKYDFRGEGDLLWGLGLGCNGSLSIWLQPFDPVRNPSMAKGLLNVFRKQLTATAPFSVMTVIQSEGDRIPPGTQRISDRQNGSVHTEGWEEAARVASCLREADRSKLVQVTMKTHKGERINVACYIETMKPVPRLLIFGGGADALPLVKKAKLLDWHVTVVDHRPEYANSKRFPPADRVVLLPRGEFVEGVAPDKATSVVIMTHHYQQDRLFLGKLLPYPFPYLGVLGPRKRTEKLLRDIESQGVPLTKGMLEKLHAPVGLDIGAETPEEIALSILSEVVASRSGRSGRPLRLRKGPIHERVPDPVGVEAGI</sequence>
<evidence type="ECO:0000313" key="4">
    <source>
        <dbReference type="Proteomes" id="UP000244240"/>
    </source>
</evidence>
<reference evidence="3 4" key="1">
    <citation type="submission" date="2018-04" db="EMBL/GenBank/DDBJ databases">
        <title>Genomic Encyclopedia of Archaeal and Bacterial Type Strains, Phase II (KMG-II): from individual species to whole genera.</title>
        <authorList>
            <person name="Goeker M."/>
        </authorList>
    </citation>
    <scope>NUCLEOTIDE SEQUENCE [LARGE SCALE GENOMIC DNA]</scope>
    <source>
        <strain evidence="3 4">DSM 45787</strain>
    </source>
</reference>
<accession>A0A2T6C0E8</accession>
<dbReference type="Proteomes" id="UP000244240">
    <property type="component" value="Unassembled WGS sequence"/>
</dbReference>
<dbReference type="OrthoDB" id="9773039at2"/>
<gene>
    <name evidence="3" type="ORF">C8P63_10655</name>
</gene>
<feature type="domain" description="XdhC Rossmann" evidence="2">
    <location>
        <begin position="209"/>
        <end position="353"/>
    </location>
</feature>